<dbReference type="AlphaFoldDB" id="A0A5C5ZI07"/>
<dbReference type="Proteomes" id="UP000320176">
    <property type="component" value="Unassembled WGS sequence"/>
</dbReference>
<sequence>MRCNGAGLAGFHRWKVNSPGPLIAAVHRQSERVTRFWIIIIVVAFVIASFSFVGAASIVNARLLAESAVPSRYKQLITESDATGHIHDVHVQHRFVFGEINGFSDDHSYVQVAALRVPISNDEWFGWMLIAMGMVTITVWVLLLVRYRKALSGG</sequence>
<proteinExistence type="predicted"/>
<reference evidence="2 3" key="1">
    <citation type="submission" date="2019-02" db="EMBL/GenBank/DDBJ databases">
        <title>Deep-cultivation of Planctomycetes and their phenomic and genomic characterization uncovers novel biology.</title>
        <authorList>
            <person name="Wiegand S."/>
            <person name="Jogler M."/>
            <person name="Boedeker C."/>
            <person name="Pinto D."/>
            <person name="Vollmers J."/>
            <person name="Rivas-Marin E."/>
            <person name="Kohn T."/>
            <person name="Peeters S.H."/>
            <person name="Heuer A."/>
            <person name="Rast P."/>
            <person name="Oberbeckmann S."/>
            <person name="Bunk B."/>
            <person name="Jeske O."/>
            <person name="Meyerdierks A."/>
            <person name="Storesund J.E."/>
            <person name="Kallscheuer N."/>
            <person name="Luecker S."/>
            <person name="Lage O.M."/>
            <person name="Pohl T."/>
            <person name="Merkel B.J."/>
            <person name="Hornburger P."/>
            <person name="Mueller R.-W."/>
            <person name="Bruemmer F."/>
            <person name="Labrenz M."/>
            <person name="Spormann A.M."/>
            <person name="Op Den Camp H."/>
            <person name="Overmann J."/>
            <person name="Amann R."/>
            <person name="Jetten M.S.M."/>
            <person name="Mascher T."/>
            <person name="Medema M.H."/>
            <person name="Devos D.P."/>
            <person name="Kaster A.-K."/>
            <person name="Ovreas L."/>
            <person name="Rohde M."/>
            <person name="Galperin M.Y."/>
            <person name="Jogler C."/>
        </authorList>
    </citation>
    <scope>NUCLEOTIDE SEQUENCE [LARGE SCALE GENOMIC DNA]</scope>
    <source>
        <strain evidence="2 3">Pla52n</strain>
    </source>
</reference>
<feature type="transmembrane region" description="Helical" evidence="1">
    <location>
        <begin position="36"/>
        <end position="59"/>
    </location>
</feature>
<evidence type="ECO:0000256" key="1">
    <source>
        <dbReference type="SAM" id="Phobius"/>
    </source>
</evidence>
<dbReference type="EMBL" id="SJPN01000035">
    <property type="protein sequence ID" value="TWT87049.1"/>
    <property type="molecule type" value="Genomic_DNA"/>
</dbReference>
<protein>
    <submittedName>
        <fullName evidence="2">Uncharacterized protein</fullName>
    </submittedName>
</protein>
<keyword evidence="1" id="KW-0472">Membrane</keyword>
<gene>
    <name evidence="2" type="ORF">Pla52n_70220</name>
</gene>
<accession>A0A5C5ZI07</accession>
<feature type="transmembrane region" description="Helical" evidence="1">
    <location>
        <begin position="124"/>
        <end position="145"/>
    </location>
</feature>
<evidence type="ECO:0000313" key="3">
    <source>
        <dbReference type="Proteomes" id="UP000320176"/>
    </source>
</evidence>
<dbReference type="RefSeq" id="WP_146523844.1">
    <property type="nucleotide sequence ID" value="NZ_CP151726.1"/>
</dbReference>
<organism evidence="2 3">
    <name type="scientific">Stieleria varia</name>
    <dbReference type="NCBI Taxonomy" id="2528005"/>
    <lineage>
        <taxon>Bacteria</taxon>
        <taxon>Pseudomonadati</taxon>
        <taxon>Planctomycetota</taxon>
        <taxon>Planctomycetia</taxon>
        <taxon>Pirellulales</taxon>
        <taxon>Pirellulaceae</taxon>
        <taxon>Stieleria</taxon>
    </lineage>
</organism>
<evidence type="ECO:0000313" key="2">
    <source>
        <dbReference type="EMBL" id="TWT87049.1"/>
    </source>
</evidence>
<keyword evidence="1" id="KW-0812">Transmembrane</keyword>
<keyword evidence="3" id="KW-1185">Reference proteome</keyword>
<comment type="caution">
    <text evidence="2">The sequence shown here is derived from an EMBL/GenBank/DDBJ whole genome shotgun (WGS) entry which is preliminary data.</text>
</comment>
<keyword evidence="1" id="KW-1133">Transmembrane helix</keyword>
<name>A0A5C5ZI07_9BACT</name>